<accession>A0AA39YBX5</accession>
<protein>
    <submittedName>
        <fullName evidence="2">Uncharacterized protein</fullName>
    </submittedName>
</protein>
<name>A0AA39YBX5_9PEZI</name>
<dbReference type="Proteomes" id="UP001174936">
    <property type="component" value="Unassembled WGS sequence"/>
</dbReference>
<sequence length="76" mass="8665">MTGGAVIYQVGMKKNFYALLFFHWCFALVVLVAASAVGRVACSTLFTFFGDLPRHRFYPFSFFGPDRYLLRACLIK</sequence>
<comment type="caution">
    <text evidence="2">The sequence shown here is derived from an EMBL/GenBank/DDBJ whole genome shotgun (WGS) entry which is preliminary data.</text>
</comment>
<keyword evidence="1" id="KW-0472">Membrane</keyword>
<evidence type="ECO:0000313" key="2">
    <source>
        <dbReference type="EMBL" id="KAK0649464.1"/>
    </source>
</evidence>
<reference evidence="2" key="1">
    <citation type="submission" date="2023-06" db="EMBL/GenBank/DDBJ databases">
        <title>Genome-scale phylogeny and comparative genomics of the fungal order Sordariales.</title>
        <authorList>
            <consortium name="Lawrence Berkeley National Laboratory"/>
            <person name="Hensen N."/>
            <person name="Bonometti L."/>
            <person name="Westerberg I."/>
            <person name="Brannstrom I.O."/>
            <person name="Guillou S."/>
            <person name="Cros-Aarteil S."/>
            <person name="Calhoun S."/>
            <person name="Haridas S."/>
            <person name="Kuo A."/>
            <person name="Mondo S."/>
            <person name="Pangilinan J."/>
            <person name="Riley R."/>
            <person name="Labutti K."/>
            <person name="Andreopoulos B."/>
            <person name="Lipzen A."/>
            <person name="Chen C."/>
            <person name="Yanf M."/>
            <person name="Daum C."/>
            <person name="Ng V."/>
            <person name="Clum A."/>
            <person name="Steindorff A."/>
            <person name="Ohm R."/>
            <person name="Martin F."/>
            <person name="Silar P."/>
            <person name="Natvig D."/>
            <person name="Lalanne C."/>
            <person name="Gautier V."/>
            <person name="Ament-Velasquez S.L."/>
            <person name="Kruys A."/>
            <person name="Hutchinson M.I."/>
            <person name="Powell A.J."/>
            <person name="Barry K."/>
            <person name="Miller A.N."/>
            <person name="Grigoriev I.V."/>
            <person name="Debuchy R."/>
            <person name="Gladieux P."/>
            <person name="Thoren M.H."/>
            <person name="Johannesson H."/>
        </authorList>
    </citation>
    <scope>NUCLEOTIDE SEQUENCE</scope>
    <source>
        <strain evidence="2">SMH2532-1</strain>
    </source>
</reference>
<keyword evidence="1" id="KW-1133">Transmembrane helix</keyword>
<proteinExistence type="predicted"/>
<gene>
    <name evidence="2" type="ORF">B0T16DRAFT_131639</name>
</gene>
<dbReference type="EMBL" id="JAULSV010000003">
    <property type="protein sequence ID" value="KAK0649464.1"/>
    <property type="molecule type" value="Genomic_DNA"/>
</dbReference>
<organism evidence="2 3">
    <name type="scientific">Cercophora newfieldiana</name>
    <dbReference type="NCBI Taxonomy" id="92897"/>
    <lineage>
        <taxon>Eukaryota</taxon>
        <taxon>Fungi</taxon>
        <taxon>Dikarya</taxon>
        <taxon>Ascomycota</taxon>
        <taxon>Pezizomycotina</taxon>
        <taxon>Sordariomycetes</taxon>
        <taxon>Sordariomycetidae</taxon>
        <taxon>Sordariales</taxon>
        <taxon>Lasiosphaeriaceae</taxon>
        <taxon>Cercophora</taxon>
    </lineage>
</organism>
<evidence type="ECO:0000256" key="1">
    <source>
        <dbReference type="SAM" id="Phobius"/>
    </source>
</evidence>
<evidence type="ECO:0000313" key="3">
    <source>
        <dbReference type="Proteomes" id="UP001174936"/>
    </source>
</evidence>
<keyword evidence="3" id="KW-1185">Reference proteome</keyword>
<keyword evidence="1" id="KW-0812">Transmembrane</keyword>
<dbReference type="AlphaFoldDB" id="A0AA39YBX5"/>
<feature type="transmembrane region" description="Helical" evidence="1">
    <location>
        <begin position="21"/>
        <end position="49"/>
    </location>
</feature>